<dbReference type="EMBL" id="CAUYUJ010011550">
    <property type="protein sequence ID" value="CAK0832094.1"/>
    <property type="molecule type" value="Genomic_DNA"/>
</dbReference>
<reference evidence="2" key="1">
    <citation type="submission" date="2023-10" db="EMBL/GenBank/DDBJ databases">
        <authorList>
            <person name="Chen Y."/>
            <person name="Shah S."/>
            <person name="Dougan E. K."/>
            <person name="Thang M."/>
            <person name="Chan C."/>
        </authorList>
    </citation>
    <scope>NUCLEOTIDE SEQUENCE [LARGE SCALE GENOMIC DNA]</scope>
</reference>
<evidence type="ECO:0000256" key="1">
    <source>
        <dbReference type="SAM" id="MobiDB-lite"/>
    </source>
</evidence>
<feature type="region of interest" description="Disordered" evidence="1">
    <location>
        <begin position="320"/>
        <end position="339"/>
    </location>
</feature>
<protein>
    <submittedName>
        <fullName evidence="2">Uncharacterized protein</fullName>
    </submittedName>
</protein>
<feature type="region of interest" description="Disordered" evidence="1">
    <location>
        <begin position="52"/>
        <end position="96"/>
    </location>
</feature>
<sequence>MGRQDAKKIVSCVSCRYRWNWKSRTFCFNCNATIAPIEMPWRDVAQGVWAQGGCGTQGAQRPPAVPPGEWQWSPKPQSLSGHRGSTPPTRGAPAGEDGLATVDLLAQLKQRLAGSAAAQELQALESAIGPQAPPKEAKPARPPLLEAQVSAKGVACRRAEAHLEQCVAKEDDAKAWYEECREATALAAQSAVQANLEWQAELELDRAGGARPPSSAAGASAAAPTGRRHVDIIDGDLLDLSDLQVEDQDKQRCQELKSNMGKEIRAAILAAIGPSAEKIQSLRQPRLREARAALGPRLPRSMMALLLLLGSLLPTALAGARQLPPQPPPAELPLRARPA</sequence>
<dbReference type="Proteomes" id="UP001189429">
    <property type="component" value="Unassembled WGS sequence"/>
</dbReference>
<feature type="non-terminal residue" evidence="2">
    <location>
        <position position="339"/>
    </location>
</feature>
<gene>
    <name evidence="2" type="ORF">PCOR1329_LOCUS30202</name>
</gene>
<accession>A0ABN9SK35</accession>
<name>A0ABN9SK35_9DINO</name>
<keyword evidence="3" id="KW-1185">Reference proteome</keyword>
<evidence type="ECO:0000313" key="3">
    <source>
        <dbReference type="Proteomes" id="UP001189429"/>
    </source>
</evidence>
<evidence type="ECO:0000313" key="2">
    <source>
        <dbReference type="EMBL" id="CAK0832094.1"/>
    </source>
</evidence>
<comment type="caution">
    <text evidence="2">The sequence shown here is derived from an EMBL/GenBank/DDBJ whole genome shotgun (WGS) entry which is preliminary data.</text>
</comment>
<organism evidence="2 3">
    <name type="scientific">Prorocentrum cordatum</name>
    <dbReference type="NCBI Taxonomy" id="2364126"/>
    <lineage>
        <taxon>Eukaryota</taxon>
        <taxon>Sar</taxon>
        <taxon>Alveolata</taxon>
        <taxon>Dinophyceae</taxon>
        <taxon>Prorocentrales</taxon>
        <taxon>Prorocentraceae</taxon>
        <taxon>Prorocentrum</taxon>
    </lineage>
</organism>
<proteinExistence type="predicted"/>